<proteinExistence type="inferred from homology"/>
<sequence length="200" mass="22926">MLGVKGDCRGCASFDFVVLCKQDVEEPLKVVRHVLERLGLSLNETKTHRVDAKQASFNFLGFTIQMSQGARTGKPYPNVRPADKSLKKIKARLTELTARNLTAIPLEDVVGRMNRSLRGWANYFHYRNSSQIMGKARQHAEDRLRTHLLKRYKVKNRKAALIRFPRRDLYEQYGLYKVPTVAGWNSAHPSVSRASESRVR</sequence>
<evidence type="ECO:0000313" key="4">
    <source>
        <dbReference type="Proteomes" id="UP000676649"/>
    </source>
</evidence>
<dbReference type="Pfam" id="PF08388">
    <property type="entry name" value="GIIM"/>
    <property type="match status" value="1"/>
</dbReference>
<feature type="domain" description="Reverse transcriptase" evidence="2">
    <location>
        <begin position="1"/>
        <end position="64"/>
    </location>
</feature>
<dbReference type="PANTHER" id="PTHR34047">
    <property type="entry name" value="NUCLEAR INTRON MATURASE 1, MITOCHONDRIAL-RELATED"/>
    <property type="match status" value="1"/>
</dbReference>
<comment type="similarity">
    <text evidence="1">Belongs to the bacterial reverse transcriptase family.</text>
</comment>
<protein>
    <recommendedName>
        <fullName evidence="2">Reverse transcriptase domain-containing protein</fullName>
    </recommendedName>
</protein>
<dbReference type="PROSITE" id="PS50878">
    <property type="entry name" value="RT_POL"/>
    <property type="match status" value="1"/>
</dbReference>
<accession>A0A975R912</accession>
<keyword evidence="4" id="KW-1185">Reference proteome</keyword>
<dbReference type="EMBL" id="CP073754">
    <property type="protein sequence ID" value="QWF69798.1"/>
    <property type="molecule type" value="Genomic_DNA"/>
</dbReference>
<evidence type="ECO:0000313" key="3">
    <source>
        <dbReference type="EMBL" id="QWF69798.1"/>
    </source>
</evidence>
<gene>
    <name evidence="3" type="ORF">KEF85_10495</name>
</gene>
<organism evidence="3 4">
    <name type="scientific">Methylomonas paludis</name>
    <dbReference type="NCBI Taxonomy" id="1173101"/>
    <lineage>
        <taxon>Bacteria</taxon>
        <taxon>Pseudomonadati</taxon>
        <taxon>Pseudomonadota</taxon>
        <taxon>Gammaproteobacteria</taxon>
        <taxon>Methylococcales</taxon>
        <taxon>Methylococcaceae</taxon>
        <taxon>Methylomonas</taxon>
    </lineage>
</organism>
<evidence type="ECO:0000259" key="2">
    <source>
        <dbReference type="PROSITE" id="PS50878"/>
    </source>
</evidence>
<dbReference type="PANTHER" id="PTHR34047:SF8">
    <property type="entry name" value="PROTEIN YKFC"/>
    <property type="match status" value="1"/>
</dbReference>
<dbReference type="AlphaFoldDB" id="A0A975R912"/>
<reference evidence="3" key="1">
    <citation type="submission" date="2021-04" db="EMBL/GenBank/DDBJ databases">
        <title>Draft genome sequence data of methanotrophic Methylovulum sp. strain S1L and Methylomonas sp. strain S2AM isolated from boreal lake water columns.</title>
        <authorList>
            <person name="Rissanen A.J."/>
            <person name="Mangayil R."/>
            <person name="Svenning M.M."/>
            <person name="Khanongnuch R."/>
        </authorList>
    </citation>
    <scope>NUCLEOTIDE SEQUENCE</scope>
    <source>
        <strain evidence="3">S2AM</strain>
    </source>
</reference>
<dbReference type="KEGG" id="mpad:KEF85_10495"/>
<dbReference type="RefSeq" id="WP_215580275.1">
    <property type="nucleotide sequence ID" value="NZ_CP073754.1"/>
</dbReference>
<name>A0A975R912_9GAMM</name>
<evidence type="ECO:0000256" key="1">
    <source>
        <dbReference type="ARBA" id="ARBA00034120"/>
    </source>
</evidence>
<dbReference type="Proteomes" id="UP000676649">
    <property type="component" value="Chromosome"/>
</dbReference>
<dbReference type="InterPro" id="IPR051083">
    <property type="entry name" value="GrpII_Intron_Splice-Mob/Def"/>
</dbReference>
<dbReference type="InterPro" id="IPR000477">
    <property type="entry name" value="RT_dom"/>
</dbReference>
<dbReference type="InterPro" id="IPR013597">
    <property type="entry name" value="Mat_intron_G2"/>
</dbReference>